<keyword evidence="2" id="KW-1185">Reference proteome</keyword>
<reference evidence="1 2" key="1">
    <citation type="submission" date="2023-07" db="EMBL/GenBank/DDBJ databases">
        <title>Identification of four novel Pseudomonas species associated with bacterial leaf spot of cucurbits.</title>
        <authorList>
            <person name="Fullem K.R."/>
        </authorList>
    </citation>
    <scope>NUCLEOTIDE SEQUENCE [LARGE SCALE GENOMIC DNA]</scope>
    <source>
        <strain evidence="1 2">KFB 138</strain>
    </source>
</reference>
<accession>A0ABT9CZ06</accession>
<protein>
    <submittedName>
        <fullName evidence="1">Uncharacterized protein</fullName>
    </submittedName>
</protein>
<dbReference type="EMBL" id="JAUQOO010000029">
    <property type="protein sequence ID" value="MDO7930062.1"/>
    <property type="molecule type" value="Genomic_DNA"/>
</dbReference>
<organism evidence="1 2">
    <name type="scientific">Pseudomonas serbiensis</name>
    <dbReference type="NCBI Taxonomy" id="3064350"/>
    <lineage>
        <taxon>Bacteria</taxon>
        <taxon>Pseudomonadati</taxon>
        <taxon>Pseudomonadota</taxon>
        <taxon>Gammaproteobacteria</taxon>
        <taxon>Pseudomonadales</taxon>
        <taxon>Pseudomonadaceae</taxon>
        <taxon>Pseudomonas</taxon>
    </lineage>
</organism>
<comment type="caution">
    <text evidence="1">The sequence shown here is derived from an EMBL/GenBank/DDBJ whole genome shotgun (WGS) entry which is preliminary data.</text>
</comment>
<evidence type="ECO:0000313" key="1">
    <source>
        <dbReference type="EMBL" id="MDO7930062.1"/>
    </source>
</evidence>
<dbReference type="Proteomes" id="UP001223016">
    <property type="component" value="Unassembled WGS sequence"/>
</dbReference>
<name>A0ABT9CZ06_9PSED</name>
<dbReference type="RefSeq" id="WP_304575980.1">
    <property type="nucleotide sequence ID" value="NZ_JAUQOO010000029.1"/>
</dbReference>
<gene>
    <name evidence="1" type="ORF">Q6A51_25105</name>
</gene>
<proteinExistence type="predicted"/>
<evidence type="ECO:0000313" key="2">
    <source>
        <dbReference type="Proteomes" id="UP001223016"/>
    </source>
</evidence>
<sequence>MLLNEKPARLVMTHTLTAVNDAVVKTVPVAEKKAFFIGGAADQDAYYFQRPFCPNRSQPKNSSYKNLLSKYVRHTKIIST</sequence>